<dbReference type="GO" id="GO:0008033">
    <property type="term" value="P:tRNA processing"/>
    <property type="evidence" value="ECO:0007669"/>
    <property type="project" value="UniProtKB-KW"/>
</dbReference>
<name>A0A183IDZ1_9BILA</name>
<dbReference type="Pfam" id="PF02137">
    <property type="entry name" value="A_deamin"/>
    <property type="match status" value="1"/>
</dbReference>
<comment type="catalytic activity">
    <reaction evidence="11">
        <text>adenosine(37) in tRNA(Ala) + H2O + H(+) = inosine(37) in tRNA(Ala) + NH4(+)</text>
        <dbReference type="Rhea" id="RHEA:50968"/>
        <dbReference type="Rhea" id="RHEA-COMP:12855"/>
        <dbReference type="Rhea" id="RHEA-COMP:12856"/>
        <dbReference type="ChEBI" id="CHEBI:15377"/>
        <dbReference type="ChEBI" id="CHEBI:15378"/>
        <dbReference type="ChEBI" id="CHEBI:28938"/>
        <dbReference type="ChEBI" id="CHEBI:74411"/>
        <dbReference type="ChEBI" id="CHEBI:82852"/>
        <dbReference type="EC" id="3.5.4.34"/>
    </reaction>
</comment>
<gene>
    <name evidence="14" type="ORF">SBAD_LOCUS1835</name>
</gene>
<dbReference type="GO" id="GO:0043829">
    <property type="term" value="F:tRNA-specific adenosine-37 deaminase activity"/>
    <property type="evidence" value="ECO:0007669"/>
    <property type="project" value="UniProtKB-EC"/>
</dbReference>
<keyword evidence="2" id="KW-0479">Metal-binding</keyword>
<dbReference type="EC" id="3.5.4.34" evidence="8"/>
<keyword evidence="12" id="KW-1133">Transmembrane helix</keyword>
<evidence type="ECO:0000259" key="13">
    <source>
        <dbReference type="PROSITE" id="PS50141"/>
    </source>
</evidence>
<keyword evidence="15" id="KW-1185">Reference proteome</keyword>
<reference evidence="14 15" key="2">
    <citation type="submission" date="2018-11" db="EMBL/GenBank/DDBJ databases">
        <authorList>
            <consortium name="Pathogen Informatics"/>
        </authorList>
    </citation>
    <scope>NUCLEOTIDE SEQUENCE [LARGE SCALE GENOMIC DNA]</scope>
</reference>
<evidence type="ECO:0000256" key="7">
    <source>
        <dbReference type="ARBA" id="ARBA00038326"/>
    </source>
</evidence>
<protein>
    <recommendedName>
        <fullName evidence="9">tRNA-specific adenosine deaminase 1</fullName>
        <ecNumber evidence="8">3.5.4.34</ecNumber>
    </recommendedName>
    <alternativeName>
        <fullName evidence="10">tRNA-specific adenosine-37 deaminase</fullName>
    </alternativeName>
</protein>
<evidence type="ECO:0000256" key="2">
    <source>
        <dbReference type="ARBA" id="ARBA00022723"/>
    </source>
</evidence>
<dbReference type="GO" id="GO:0046872">
    <property type="term" value="F:metal ion binding"/>
    <property type="evidence" value="ECO:0007669"/>
    <property type="project" value="UniProtKB-KW"/>
</dbReference>
<keyword evidence="1" id="KW-0819">tRNA processing</keyword>
<evidence type="ECO:0000256" key="11">
    <source>
        <dbReference type="ARBA" id="ARBA00047635"/>
    </source>
</evidence>
<evidence type="ECO:0000256" key="12">
    <source>
        <dbReference type="SAM" id="Phobius"/>
    </source>
</evidence>
<organism evidence="16">
    <name type="scientific">Soboliphyme baturini</name>
    <dbReference type="NCBI Taxonomy" id="241478"/>
    <lineage>
        <taxon>Eukaryota</taxon>
        <taxon>Metazoa</taxon>
        <taxon>Ecdysozoa</taxon>
        <taxon>Nematoda</taxon>
        <taxon>Enoplea</taxon>
        <taxon>Dorylaimia</taxon>
        <taxon>Dioctophymatida</taxon>
        <taxon>Dioctophymatoidea</taxon>
        <taxon>Soboliphymatidae</taxon>
        <taxon>Soboliphyme</taxon>
    </lineage>
</organism>
<evidence type="ECO:0000256" key="8">
    <source>
        <dbReference type="ARBA" id="ARBA00038940"/>
    </source>
</evidence>
<evidence type="ECO:0000256" key="1">
    <source>
        <dbReference type="ARBA" id="ARBA00022694"/>
    </source>
</evidence>
<evidence type="ECO:0000313" key="16">
    <source>
        <dbReference type="WBParaSite" id="SBAD_0000192301-mRNA-1"/>
    </source>
</evidence>
<keyword evidence="4" id="KW-0862">Zinc</keyword>
<keyword evidence="3" id="KW-0378">Hydrolase</keyword>
<comment type="cofactor">
    <cofactor evidence="5">
        <name>1D-myo-inositol hexakisphosphate</name>
        <dbReference type="ChEBI" id="CHEBI:58130"/>
    </cofactor>
</comment>
<evidence type="ECO:0000256" key="10">
    <source>
        <dbReference type="ARBA" id="ARBA00041760"/>
    </source>
</evidence>
<dbReference type="InterPro" id="IPR002466">
    <property type="entry name" value="A_deamin"/>
</dbReference>
<dbReference type="PANTHER" id="PTHR46516:SF1">
    <property type="entry name" value="TRNA-SPECIFIC ADENOSINE DEAMINASE 1"/>
    <property type="match status" value="1"/>
</dbReference>
<dbReference type="EMBL" id="UZAM01006971">
    <property type="protein sequence ID" value="VDO95628.1"/>
    <property type="molecule type" value="Genomic_DNA"/>
</dbReference>
<evidence type="ECO:0000256" key="4">
    <source>
        <dbReference type="ARBA" id="ARBA00022833"/>
    </source>
</evidence>
<evidence type="ECO:0000313" key="15">
    <source>
        <dbReference type="Proteomes" id="UP000270296"/>
    </source>
</evidence>
<evidence type="ECO:0000256" key="9">
    <source>
        <dbReference type="ARBA" id="ARBA00040502"/>
    </source>
</evidence>
<evidence type="ECO:0000313" key="14">
    <source>
        <dbReference type="EMBL" id="VDO95628.1"/>
    </source>
</evidence>
<proteinExistence type="inferred from homology"/>
<feature type="transmembrane region" description="Helical" evidence="12">
    <location>
        <begin position="12"/>
        <end position="34"/>
    </location>
</feature>
<comment type="similarity">
    <text evidence="7">Belongs to the ADAT1 family.</text>
</comment>
<keyword evidence="12" id="KW-0472">Membrane</keyword>
<feature type="domain" description="A to I editase" evidence="13">
    <location>
        <begin position="79"/>
        <end position="162"/>
    </location>
</feature>
<dbReference type="PANTHER" id="PTHR46516">
    <property type="entry name" value="TRNA-SPECIFIC ADENOSINE DEAMINASE 1"/>
    <property type="match status" value="1"/>
</dbReference>
<dbReference type="Proteomes" id="UP000270296">
    <property type="component" value="Unassembled WGS sequence"/>
</dbReference>
<dbReference type="GO" id="GO:0003723">
    <property type="term" value="F:RNA binding"/>
    <property type="evidence" value="ECO:0007669"/>
    <property type="project" value="InterPro"/>
</dbReference>
<keyword evidence="12" id="KW-0812">Transmembrane</keyword>
<dbReference type="OrthoDB" id="10268011at2759"/>
<reference evidence="16" key="1">
    <citation type="submission" date="2016-06" db="UniProtKB">
        <authorList>
            <consortium name="WormBaseParasite"/>
        </authorList>
    </citation>
    <scope>IDENTIFICATION</scope>
</reference>
<dbReference type="WBParaSite" id="SBAD_0000192301-mRNA-1">
    <property type="protein sequence ID" value="SBAD_0000192301-mRNA-1"/>
    <property type="gene ID" value="SBAD_0000192301"/>
</dbReference>
<sequence>MFQMIRIYCKTKSISVFVAMMDGFYVFLLLVFVLNGVLHVQMLRFCHGRQPTSTYFFLFMFYPQTNFSSVFLHQTFRSLGARTLSMSCSDKLCKWSVMGIQGSPIGLVWYQGLSQVECVVDGYVQGSTKRKRDTDVCARSTVCRWSISREYFKIVSRNRIARKFSDIEYASLKSSLLYKQTWNHLKDTYGCWISDSQKMDAQKFHICLESSDM</sequence>
<dbReference type="AlphaFoldDB" id="A0A183IDZ1"/>
<dbReference type="PROSITE" id="PS50141">
    <property type="entry name" value="A_DEAMIN_EDITASE"/>
    <property type="match status" value="1"/>
</dbReference>
<evidence type="ECO:0000256" key="5">
    <source>
        <dbReference type="ARBA" id="ARBA00037026"/>
    </source>
</evidence>
<accession>A0A183IDZ1</accession>
<evidence type="ECO:0000256" key="3">
    <source>
        <dbReference type="ARBA" id="ARBA00022801"/>
    </source>
</evidence>
<comment type="function">
    <text evidence="6">Specifically deaminates adenosine-37 to inosine in tRNA-Ala.</text>
</comment>
<evidence type="ECO:0000256" key="6">
    <source>
        <dbReference type="ARBA" id="ARBA00037784"/>
    </source>
</evidence>